<feature type="region of interest" description="Disordered" evidence="1">
    <location>
        <begin position="53"/>
        <end position="73"/>
    </location>
</feature>
<dbReference type="EMBL" id="JBHUDM010000005">
    <property type="protein sequence ID" value="MFD1643439.1"/>
    <property type="molecule type" value="Genomic_DNA"/>
</dbReference>
<feature type="region of interest" description="Disordered" evidence="1">
    <location>
        <begin position="1"/>
        <end position="38"/>
    </location>
</feature>
<organism evidence="2 3">
    <name type="scientific">Halohasta litorea</name>
    <dbReference type="NCBI Taxonomy" id="869891"/>
    <lineage>
        <taxon>Archaea</taxon>
        <taxon>Methanobacteriati</taxon>
        <taxon>Methanobacteriota</taxon>
        <taxon>Stenosarchaea group</taxon>
        <taxon>Halobacteria</taxon>
        <taxon>Halobacteriales</taxon>
        <taxon>Haloferacaceae</taxon>
        <taxon>Halohasta</taxon>
    </lineage>
</organism>
<dbReference type="AlphaFoldDB" id="A0ABD6DE41"/>
<feature type="compositionally biased region" description="Basic and acidic residues" evidence="1">
    <location>
        <begin position="28"/>
        <end position="38"/>
    </location>
</feature>
<protein>
    <submittedName>
        <fullName evidence="2">Uncharacterized protein</fullName>
    </submittedName>
</protein>
<evidence type="ECO:0000313" key="2">
    <source>
        <dbReference type="EMBL" id="MFD1643439.1"/>
    </source>
</evidence>
<proteinExistence type="predicted"/>
<name>A0ABD6DE41_9EURY</name>
<evidence type="ECO:0000256" key="1">
    <source>
        <dbReference type="SAM" id="MobiDB-lite"/>
    </source>
</evidence>
<evidence type="ECO:0000313" key="3">
    <source>
        <dbReference type="Proteomes" id="UP001597052"/>
    </source>
</evidence>
<feature type="compositionally biased region" description="Basic and acidic residues" evidence="1">
    <location>
        <begin position="10"/>
        <end position="21"/>
    </location>
</feature>
<reference evidence="2 3" key="1">
    <citation type="journal article" date="2019" name="Int. J. Syst. Evol. Microbiol.">
        <title>The Global Catalogue of Microorganisms (GCM) 10K type strain sequencing project: providing services to taxonomists for standard genome sequencing and annotation.</title>
        <authorList>
            <consortium name="The Broad Institute Genomics Platform"/>
            <consortium name="The Broad Institute Genome Sequencing Center for Infectious Disease"/>
            <person name="Wu L."/>
            <person name="Ma J."/>
        </authorList>
    </citation>
    <scope>NUCLEOTIDE SEQUENCE [LARGE SCALE GENOMIC DNA]</scope>
    <source>
        <strain evidence="2 3">CGMCC 1.10593</strain>
    </source>
</reference>
<dbReference type="Proteomes" id="UP001597052">
    <property type="component" value="Unassembled WGS sequence"/>
</dbReference>
<accession>A0ABD6DE41</accession>
<gene>
    <name evidence="2" type="ORF">ACFSBW_16310</name>
</gene>
<comment type="caution">
    <text evidence="2">The sequence shown here is derived from an EMBL/GenBank/DDBJ whole genome shotgun (WGS) entry which is preliminary data.</text>
</comment>
<dbReference type="RefSeq" id="WP_256397167.1">
    <property type="nucleotide sequence ID" value="NZ_JANHDJ010000006.1"/>
</dbReference>
<keyword evidence="3" id="KW-1185">Reference proteome</keyword>
<sequence length="73" mass="8240">MAGLYSAGHGEGKEIGEHDVQEGENEREEPTCPHAEGDKRKCWLTRMGHPWDAREACDREGTEPGNTEDRILY</sequence>